<reference evidence="2" key="1">
    <citation type="submission" date="2019-08" db="EMBL/GenBank/DDBJ databases">
        <authorList>
            <person name="Kucharzyk K."/>
            <person name="Murdoch R.W."/>
            <person name="Higgins S."/>
            <person name="Loffler F."/>
        </authorList>
    </citation>
    <scope>NUCLEOTIDE SEQUENCE</scope>
</reference>
<organism evidence="2">
    <name type="scientific">bioreactor metagenome</name>
    <dbReference type="NCBI Taxonomy" id="1076179"/>
    <lineage>
        <taxon>unclassified sequences</taxon>
        <taxon>metagenomes</taxon>
        <taxon>ecological metagenomes</taxon>
    </lineage>
</organism>
<protein>
    <submittedName>
        <fullName evidence="2">Uncharacterized protein</fullName>
    </submittedName>
</protein>
<dbReference type="EMBL" id="VSSQ01100880">
    <property type="protein sequence ID" value="MPN42865.1"/>
    <property type="molecule type" value="Genomic_DNA"/>
</dbReference>
<evidence type="ECO:0000256" key="1">
    <source>
        <dbReference type="SAM" id="Phobius"/>
    </source>
</evidence>
<accession>A0A645HUY3</accession>
<name>A0A645HUY3_9ZZZZ</name>
<gene>
    <name evidence="2" type="ORF">SDC9_190423</name>
</gene>
<comment type="caution">
    <text evidence="2">The sequence shown here is derived from an EMBL/GenBank/DDBJ whole genome shotgun (WGS) entry which is preliminary data.</text>
</comment>
<sequence length="74" mass="8636">MNVSVNHSRAQNCQDNVVLFALFFYIIINVSVFFPCRFVLTIDTCCVYKDEPSYIVIRSSVNYFSRPVDTRNMN</sequence>
<feature type="transmembrane region" description="Helical" evidence="1">
    <location>
        <begin position="17"/>
        <end position="40"/>
    </location>
</feature>
<keyword evidence="1" id="KW-1133">Transmembrane helix</keyword>
<evidence type="ECO:0000313" key="2">
    <source>
        <dbReference type="EMBL" id="MPN42865.1"/>
    </source>
</evidence>
<keyword evidence="1" id="KW-0472">Membrane</keyword>
<proteinExistence type="predicted"/>
<keyword evidence="1" id="KW-0812">Transmembrane</keyword>
<dbReference type="AlphaFoldDB" id="A0A645HUY3"/>